<evidence type="ECO:0000256" key="4">
    <source>
        <dbReference type="ARBA" id="ARBA00022989"/>
    </source>
</evidence>
<evidence type="ECO:0000256" key="6">
    <source>
        <dbReference type="ARBA" id="ARBA00023239"/>
    </source>
</evidence>
<evidence type="ECO:0000259" key="10">
    <source>
        <dbReference type="PROSITE" id="PS50112"/>
    </source>
</evidence>
<dbReference type="OrthoDB" id="10254098at2759"/>
<dbReference type="InterPro" id="IPR050401">
    <property type="entry name" value="Cyclic_nucleotide_synthase"/>
</dbReference>
<dbReference type="Pfam" id="PF13426">
    <property type="entry name" value="PAS_9"/>
    <property type="match status" value="1"/>
</dbReference>
<dbReference type="InterPro" id="IPR057352">
    <property type="entry name" value="TPR_TmcB/C"/>
</dbReference>
<dbReference type="GO" id="GO:0004016">
    <property type="term" value="F:adenylate cyclase activity"/>
    <property type="evidence" value="ECO:0007669"/>
    <property type="project" value="TreeGrafter"/>
</dbReference>
<dbReference type="PROSITE" id="PS00452">
    <property type="entry name" value="GUANYLATE_CYCLASE_1"/>
    <property type="match status" value="1"/>
</dbReference>
<keyword evidence="6 7" id="KW-0456">Lyase</keyword>
<dbReference type="OMA" id="MNEIPNM"/>
<evidence type="ECO:0000256" key="3">
    <source>
        <dbReference type="ARBA" id="ARBA00022741"/>
    </source>
</evidence>
<dbReference type="GO" id="GO:0004383">
    <property type="term" value="F:guanylate cyclase activity"/>
    <property type="evidence" value="ECO:0007669"/>
    <property type="project" value="TreeGrafter"/>
</dbReference>
<feature type="transmembrane region" description="Helical" evidence="9">
    <location>
        <begin position="159"/>
        <end position="179"/>
    </location>
</feature>
<comment type="subcellular location">
    <subcellularLocation>
        <location evidence="1">Membrane</location>
    </subcellularLocation>
</comment>
<dbReference type="GO" id="GO:0035556">
    <property type="term" value="P:intracellular signal transduction"/>
    <property type="evidence" value="ECO:0007669"/>
    <property type="project" value="InterPro"/>
</dbReference>
<dbReference type="PANTHER" id="PTHR11920">
    <property type="entry name" value="GUANYLYL CYCLASE"/>
    <property type="match status" value="1"/>
</dbReference>
<feature type="transmembrane region" description="Helical" evidence="9">
    <location>
        <begin position="112"/>
        <end position="138"/>
    </location>
</feature>
<dbReference type="CDD" id="cd00130">
    <property type="entry name" value="PAS"/>
    <property type="match status" value="1"/>
</dbReference>
<name>D2V025_NAEGR</name>
<feature type="transmembrane region" description="Helical" evidence="9">
    <location>
        <begin position="993"/>
        <end position="1014"/>
    </location>
</feature>
<dbReference type="InParanoid" id="D2V025"/>
<dbReference type="PANTHER" id="PTHR11920:SF335">
    <property type="entry name" value="GUANYLATE CYCLASE"/>
    <property type="match status" value="1"/>
</dbReference>
<dbReference type="EMBL" id="GG738847">
    <property type="protein sequence ID" value="EFC49455.1"/>
    <property type="molecule type" value="Genomic_DNA"/>
</dbReference>
<keyword evidence="3" id="KW-0547">Nucleotide-binding</keyword>
<dbReference type="GO" id="GO:0000166">
    <property type="term" value="F:nucleotide binding"/>
    <property type="evidence" value="ECO:0007669"/>
    <property type="project" value="UniProtKB-KW"/>
</dbReference>
<reference evidence="12 13" key="1">
    <citation type="journal article" date="2010" name="Cell">
        <title>The genome of Naegleria gruberi illuminates early eukaryotic versatility.</title>
        <authorList>
            <person name="Fritz-Laylin L.K."/>
            <person name="Prochnik S.E."/>
            <person name="Ginger M.L."/>
            <person name="Dacks J.B."/>
            <person name="Carpenter M.L."/>
            <person name="Field M.C."/>
            <person name="Kuo A."/>
            <person name="Paredez A."/>
            <person name="Chapman J."/>
            <person name="Pham J."/>
            <person name="Shu S."/>
            <person name="Neupane R."/>
            <person name="Cipriano M."/>
            <person name="Mancuso J."/>
            <person name="Tu H."/>
            <person name="Salamov A."/>
            <person name="Lindquist E."/>
            <person name="Shapiro H."/>
            <person name="Lucas S."/>
            <person name="Grigoriev I.V."/>
            <person name="Cande W.Z."/>
            <person name="Fulton C."/>
            <person name="Rokhsar D.S."/>
            <person name="Dawson S.C."/>
        </authorList>
    </citation>
    <scope>NUCLEOTIDE SEQUENCE [LARGE SCALE GENOMIC DNA]</scope>
    <source>
        <strain evidence="12 13">NEG-M</strain>
    </source>
</reference>
<dbReference type="Proteomes" id="UP000006671">
    <property type="component" value="Unassembled WGS sequence"/>
</dbReference>
<dbReference type="InterPro" id="IPR035965">
    <property type="entry name" value="PAS-like_dom_sf"/>
</dbReference>
<dbReference type="Pfam" id="PF25474">
    <property type="entry name" value="TPR_TmcB"/>
    <property type="match status" value="1"/>
</dbReference>
<dbReference type="RefSeq" id="XP_002682199.1">
    <property type="nucleotide sequence ID" value="XM_002682153.1"/>
</dbReference>
<evidence type="ECO:0000256" key="1">
    <source>
        <dbReference type="ARBA" id="ARBA00004370"/>
    </source>
</evidence>
<keyword evidence="2 9" id="KW-0812">Transmembrane</keyword>
<proteinExistence type="inferred from homology"/>
<dbReference type="GO" id="GO:0005886">
    <property type="term" value="C:plasma membrane"/>
    <property type="evidence" value="ECO:0007669"/>
    <property type="project" value="TreeGrafter"/>
</dbReference>
<dbReference type="InterPro" id="IPR000014">
    <property type="entry name" value="PAS"/>
</dbReference>
<dbReference type="Gene3D" id="3.30.450.20">
    <property type="entry name" value="PAS domain"/>
    <property type="match status" value="1"/>
</dbReference>
<feature type="region of interest" description="Disordered" evidence="8">
    <location>
        <begin position="8"/>
        <end position="32"/>
    </location>
</feature>
<dbReference type="SMART" id="SM00044">
    <property type="entry name" value="CYCc"/>
    <property type="match status" value="1"/>
</dbReference>
<organism evidence="13">
    <name type="scientific">Naegleria gruberi</name>
    <name type="common">Amoeba</name>
    <dbReference type="NCBI Taxonomy" id="5762"/>
    <lineage>
        <taxon>Eukaryota</taxon>
        <taxon>Discoba</taxon>
        <taxon>Heterolobosea</taxon>
        <taxon>Tetramitia</taxon>
        <taxon>Eutetramitia</taxon>
        <taxon>Vahlkampfiidae</taxon>
        <taxon>Naegleria</taxon>
    </lineage>
</organism>
<protein>
    <submittedName>
        <fullName evidence="12">Predicted protein</fullName>
    </submittedName>
</protein>
<accession>D2V025</accession>
<evidence type="ECO:0000256" key="8">
    <source>
        <dbReference type="SAM" id="MobiDB-lite"/>
    </source>
</evidence>
<feature type="transmembrane region" description="Helical" evidence="9">
    <location>
        <begin position="279"/>
        <end position="298"/>
    </location>
</feature>
<evidence type="ECO:0000256" key="5">
    <source>
        <dbReference type="ARBA" id="ARBA00023136"/>
    </source>
</evidence>
<evidence type="ECO:0000313" key="12">
    <source>
        <dbReference type="EMBL" id="EFC49455.1"/>
    </source>
</evidence>
<feature type="transmembrane region" description="Helical" evidence="9">
    <location>
        <begin position="310"/>
        <end position="331"/>
    </location>
</feature>
<evidence type="ECO:0000256" key="2">
    <source>
        <dbReference type="ARBA" id="ARBA00022692"/>
    </source>
</evidence>
<feature type="domain" description="PAS" evidence="10">
    <location>
        <begin position="1285"/>
        <end position="1358"/>
    </location>
</feature>
<dbReference type="InterPro" id="IPR001054">
    <property type="entry name" value="A/G_cyclase"/>
</dbReference>
<dbReference type="SUPFAM" id="SSF55785">
    <property type="entry name" value="PYP-like sensor domain (PAS domain)"/>
    <property type="match status" value="1"/>
</dbReference>
<dbReference type="SUPFAM" id="SSF55073">
    <property type="entry name" value="Nucleotide cyclase"/>
    <property type="match status" value="1"/>
</dbReference>
<dbReference type="PROSITE" id="PS50125">
    <property type="entry name" value="GUANYLATE_CYCLASE_2"/>
    <property type="match status" value="1"/>
</dbReference>
<comment type="similarity">
    <text evidence="7">Belongs to the adenylyl cyclase class-4/guanylyl cyclase family.</text>
</comment>
<gene>
    <name evidence="12" type="ORF">NAEGRDRAFT_62145</name>
</gene>
<feature type="transmembrane region" description="Helical" evidence="9">
    <location>
        <begin position="919"/>
        <end position="941"/>
    </location>
</feature>
<dbReference type="GO" id="GO:0001653">
    <property type="term" value="F:peptide receptor activity"/>
    <property type="evidence" value="ECO:0007669"/>
    <property type="project" value="TreeGrafter"/>
</dbReference>
<evidence type="ECO:0000259" key="11">
    <source>
        <dbReference type="PROSITE" id="PS50125"/>
    </source>
</evidence>
<dbReference type="KEGG" id="ngr:NAEGRDRAFT_62145"/>
<dbReference type="eggNOG" id="KOG1023">
    <property type="taxonomic scope" value="Eukaryota"/>
</dbReference>
<dbReference type="GeneID" id="8856454"/>
<feature type="transmembrane region" description="Helical" evidence="9">
    <location>
        <begin position="64"/>
        <end position="92"/>
    </location>
</feature>
<dbReference type="SMART" id="SM00091">
    <property type="entry name" value="PAS"/>
    <property type="match status" value="1"/>
</dbReference>
<keyword evidence="5 9" id="KW-0472">Membrane</keyword>
<dbReference type="GO" id="GO:0007168">
    <property type="term" value="P:receptor guanylyl cyclase signaling pathway"/>
    <property type="evidence" value="ECO:0007669"/>
    <property type="project" value="TreeGrafter"/>
</dbReference>
<keyword evidence="13" id="KW-1185">Reference proteome</keyword>
<feature type="transmembrane region" description="Helical" evidence="9">
    <location>
        <begin position="708"/>
        <end position="731"/>
    </location>
</feature>
<feature type="transmembrane region" description="Helical" evidence="9">
    <location>
        <begin position="1204"/>
        <end position="1223"/>
    </location>
</feature>
<dbReference type="Pfam" id="PF00211">
    <property type="entry name" value="Guanylate_cyc"/>
    <property type="match status" value="1"/>
</dbReference>
<evidence type="ECO:0000313" key="13">
    <source>
        <dbReference type="Proteomes" id="UP000006671"/>
    </source>
</evidence>
<evidence type="ECO:0000256" key="9">
    <source>
        <dbReference type="SAM" id="Phobius"/>
    </source>
</evidence>
<sequence>MQSMHLVASSRDFGDQQSAVSDGHSATSSTTHHTTNSTWVKIQSSIATLTVALQDKKRKTSWKYFALIVIMNIYLMWTSIFLPTLGSAYNWGEYGDWVFKVANYPITFSLDLIPYIAMVVLEIVSIVYVLLYLTTSYLAFQAVNNSSKQSVRIKRMSIILSWLTVFLTPVMSFIFTSFIDCNLSSLVTISGYDEQKYTLQRFPTQACYSVENIAFIVIGFVGHFLLVGSVFYAHLAIANMHPHNMAPLRMESSFSISCLMSFNSFELLCMYVIPPQYAYIRSITHLIISIGWIIIFFNQLPFFKRVENSIYLGVGGAKIGASTGSLISAAANSTNSWPFGLGMMGMTLALITIGFLVGLIVGELYTRIVLRMVEKLIHNIILEKQSSETVNISLDRAIERDALTIYQEMDESNLLRQLGLFLRFSIVNTKTNSINPEINMPLSFVKGIANQKSFSESGLLISSALIIAYDWNDENSLIFATLLLKKAAKHANILQKVVVSERITEIEIDATESKNGKNMVEVKHILERMTRYQEELKALHRLFWKELMNEIPNMQKVEQTNRRIAYLTDICHVTYLNVMSNYSKEKTVLRSYASFLDAYLFDKELAQELFQEATSIEEDESNKRNRSKNHYLRNVSKFKFLSKGSIHPSHIGDDFVRNSFDSAGNRDIDMEKDDGMSFSGIEGKEVSKKETIFKSALRVPPSHKFQMFSLYIVIFLSLLATVVGSVLAYFLSFNIAGEIPMQFDTCRSTMSTAGILRQLRMHQSSLQVYNSSYKTTSTLDMFHNDFMDNHDIRLENYINMLKRIPYYAQAALYTPAMYEFYTKDNISVVVPFIPETSTVQNFISSFKRNASMEEINNIIIRISENILNNWQDKDYNTPLSNFEFMYMWQNKIPLGGFYTTFCESLINANYSDSSSKLQAMMICLLSICFTYFALFVVFCGLSRLELTSTERILKLYEKVLNKNVIGKAYHDLGSNDDATIHLSKNIFLIPKNFIPLFGFVCVVLVFLSFGMMYYETSVNVNNTHVSGSAIKDGTALIRVVHRMVYRVSEYFTYFSLPSGLPNNDPLLTTQTELIGYRANVKAYLTELNNRFNMLVYGYGGKQEVVGTYEKVDQLLKGVANCSHSYPNATFIEEFQHCYGIEKMISIFASDTAQLNERFWNAGFYNRTIEAYTLLFKLFAMGDKLSDQMNIFMTTFVQYASTPSVTIISVFTIFSLLSLLLLNYQLYLSMVSHFSHVQSLRSMLNYIPLNILDSNEHLRNFILYNSVPNGLVELFQRKNKKQNSGDSSNVRSILNASVDGSILCNESGLIDLINPAAQRMFGYKQSDIVGAQVFTMFEKKDRELLEKTVADLKAQAKGNGEANAGESLELECVRRNQTTFPSSVNIFVALFDGIPVLAFIIKDVTQEKKHNALLAEEKSKSEHLLRNILPEAVAAKLKAGETFIAEKFGDITCFFSDMVGFTSLSSDMNPTELVGMLNNIVNGFDALTDKYHLEKIKTIGDAYFAVGGLHANATSDHPERTLRFAIDTFTVIHDYNITAMNPISKQINIRIGLNTGGVIAGVIGTKKFAYDLWGDTINTASRMESTSKPGRIQVSRSTYERVYDLGFDFEERKVEVKGKGLCNTYLLNSRHHTNAVIENDEPSNIQILEFKSHESHDHYQSKVKTAHSIATIEEIKTKPPTPTTEDLKRASSVQQM</sequence>
<dbReference type="Gene3D" id="3.30.70.1230">
    <property type="entry name" value="Nucleotide cyclase"/>
    <property type="match status" value="1"/>
</dbReference>
<dbReference type="NCBIfam" id="TIGR00229">
    <property type="entry name" value="sensory_box"/>
    <property type="match status" value="1"/>
</dbReference>
<dbReference type="InterPro" id="IPR018297">
    <property type="entry name" value="A/G_cyclase_CS"/>
</dbReference>
<dbReference type="VEuPathDB" id="AmoebaDB:NAEGRDRAFT_62145"/>
<dbReference type="InterPro" id="IPR029787">
    <property type="entry name" value="Nucleotide_cyclase"/>
</dbReference>
<keyword evidence="4 9" id="KW-1133">Transmembrane helix</keyword>
<dbReference type="CDD" id="cd07302">
    <property type="entry name" value="CHD"/>
    <property type="match status" value="1"/>
</dbReference>
<feature type="transmembrane region" description="Helical" evidence="9">
    <location>
        <begin position="213"/>
        <end position="233"/>
    </location>
</feature>
<feature type="transmembrane region" description="Helical" evidence="9">
    <location>
        <begin position="337"/>
        <end position="362"/>
    </location>
</feature>
<feature type="domain" description="Guanylate cyclase" evidence="11">
    <location>
        <begin position="1451"/>
        <end position="1583"/>
    </location>
</feature>
<evidence type="ECO:0000256" key="7">
    <source>
        <dbReference type="RuleBase" id="RU000405"/>
    </source>
</evidence>
<dbReference type="PROSITE" id="PS50112">
    <property type="entry name" value="PAS"/>
    <property type="match status" value="1"/>
</dbReference>